<evidence type="ECO:0000256" key="4">
    <source>
        <dbReference type="ARBA" id="ARBA00022722"/>
    </source>
</evidence>
<accession>A0A9N9AMB4</accession>
<evidence type="ECO:0000256" key="6">
    <source>
        <dbReference type="ARBA" id="ARBA00022759"/>
    </source>
</evidence>
<protein>
    <submittedName>
        <fullName evidence="13">24973_t:CDS:1</fullName>
    </submittedName>
</protein>
<evidence type="ECO:0000256" key="10">
    <source>
        <dbReference type="PROSITE-ProRule" id="PRU01389"/>
    </source>
</evidence>
<keyword evidence="9" id="KW-0175">Coiled coil</keyword>
<dbReference type="Proteomes" id="UP000789405">
    <property type="component" value="Unassembled WGS sequence"/>
</dbReference>
<evidence type="ECO:0000256" key="3">
    <source>
        <dbReference type="ARBA" id="ARBA00022490"/>
    </source>
</evidence>
<dbReference type="PANTHER" id="PTHR16036">
    <property type="entry name" value="ANKYRIN REPEAT AND ZINC FINGER DOMAIN-CONTAINING PROTEIN 1"/>
    <property type="match status" value="1"/>
</dbReference>
<evidence type="ECO:0000256" key="5">
    <source>
        <dbReference type="ARBA" id="ARBA00022737"/>
    </source>
</evidence>
<dbReference type="InterPro" id="IPR041175">
    <property type="entry name" value="VLRF1/Vms1"/>
</dbReference>
<evidence type="ECO:0000313" key="13">
    <source>
        <dbReference type="EMBL" id="CAG8537869.1"/>
    </source>
</evidence>
<dbReference type="Pfam" id="PF18826">
    <property type="entry name" value="bVLRF1"/>
    <property type="match status" value="1"/>
</dbReference>
<proteinExistence type="inferred from homology"/>
<name>A0A9N9AMB4_9GLOM</name>
<keyword evidence="8" id="KW-0040">ANK repeat</keyword>
<dbReference type="GO" id="GO:0016787">
    <property type="term" value="F:hydrolase activity"/>
    <property type="evidence" value="ECO:0007669"/>
    <property type="project" value="UniProtKB-KW"/>
</dbReference>
<keyword evidence="7 10" id="KW-0378">Hydrolase</keyword>
<organism evidence="13 14">
    <name type="scientific">Dentiscutata erythropus</name>
    <dbReference type="NCBI Taxonomy" id="1348616"/>
    <lineage>
        <taxon>Eukaryota</taxon>
        <taxon>Fungi</taxon>
        <taxon>Fungi incertae sedis</taxon>
        <taxon>Mucoromycota</taxon>
        <taxon>Glomeromycotina</taxon>
        <taxon>Glomeromycetes</taxon>
        <taxon>Diversisporales</taxon>
        <taxon>Gigasporaceae</taxon>
        <taxon>Dentiscutata</taxon>
    </lineage>
</organism>
<comment type="domain">
    <text evidence="10">The VLRF1 domain mediates binding to the 60S ribosomal subunit.</text>
</comment>
<keyword evidence="5" id="KW-0677">Repeat</keyword>
<feature type="active site" evidence="10">
    <location>
        <position position="259"/>
    </location>
</feature>
<evidence type="ECO:0000256" key="1">
    <source>
        <dbReference type="ARBA" id="ARBA00004496"/>
    </source>
</evidence>
<keyword evidence="14" id="KW-1185">Reference proteome</keyword>
<comment type="similarity">
    <text evidence="2 10">Belongs to the ANKZF1/VMS1 family.</text>
</comment>
<dbReference type="PANTHER" id="PTHR16036:SF2">
    <property type="entry name" value="TRNA ENDONUCLEASE ANKZF1"/>
    <property type="match status" value="1"/>
</dbReference>
<dbReference type="GO" id="GO:0036503">
    <property type="term" value="P:ERAD pathway"/>
    <property type="evidence" value="ECO:0007669"/>
    <property type="project" value="TreeGrafter"/>
</dbReference>
<dbReference type="OrthoDB" id="429841at2759"/>
<dbReference type="GO" id="GO:0005737">
    <property type="term" value="C:cytoplasm"/>
    <property type="evidence" value="ECO:0007669"/>
    <property type="project" value="UniProtKB-SubCell"/>
</dbReference>
<evidence type="ECO:0000256" key="7">
    <source>
        <dbReference type="ARBA" id="ARBA00022801"/>
    </source>
</evidence>
<evidence type="ECO:0000313" key="14">
    <source>
        <dbReference type="Proteomes" id="UP000789405"/>
    </source>
</evidence>
<evidence type="ECO:0000256" key="9">
    <source>
        <dbReference type="ARBA" id="ARBA00023054"/>
    </source>
</evidence>
<evidence type="ECO:0000259" key="12">
    <source>
        <dbReference type="PROSITE" id="PS52044"/>
    </source>
</evidence>
<feature type="region of interest" description="Disordered" evidence="11">
    <location>
        <begin position="249"/>
        <end position="274"/>
    </location>
</feature>
<dbReference type="EMBL" id="CAJVPY010001819">
    <property type="protein sequence ID" value="CAG8537869.1"/>
    <property type="molecule type" value="Genomic_DNA"/>
</dbReference>
<evidence type="ECO:0000256" key="11">
    <source>
        <dbReference type="SAM" id="MobiDB-lite"/>
    </source>
</evidence>
<evidence type="ECO:0000256" key="8">
    <source>
        <dbReference type="ARBA" id="ARBA00023043"/>
    </source>
</evidence>
<keyword evidence="6 10" id="KW-0255">Endonuclease</keyword>
<feature type="domain" description="VLRF1" evidence="12">
    <location>
        <begin position="205"/>
        <end position="357"/>
    </location>
</feature>
<sequence>MEFNLLNLRHLKFFSLPEEILSSLYKPEEFLEEKSIVEDAVTAVNNEPFKPSCLACGISSFDTFEQQRAHYKLEWHRFNVKRRAINLDAGKTHYTPTSEQKFEELMNECLTSVSDPETEGSDISLQDDVSTLVDELQNVDLEEENLPDKGILRSSKPIFWFTCSNVLPDDVYLGVYKHILKDRGNDPITVMDDIKRLQVKSNTNQPRYWTMLMISGGHFAGLVLDITQNVNVTNVDEVKVHVNKTFHRYTTRRKQGGSQANNDNSKGKAKSAGAEIRRYNESALQRDIRLLLEQWKPLIDQSEFIFVHAPGMNKNIILHYDGAILRKDDPRLRSIPFSTRRATFNELKRCFMEFITVKVSQMSDDAPE</sequence>
<dbReference type="AlphaFoldDB" id="A0A9N9AMB4"/>
<keyword evidence="3 10" id="KW-0963">Cytoplasm</keyword>
<comment type="subcellular location">
    <subcellularLocation>
        <location evidence="1">Cytoplasm</location>
    </subcellularLocation>
</comment>
<dbReference type="PROSITE" id="PS52044">
    <property type="entry name" value="VLRF1"/>
    <property type="match status" value="1"/>
</dbReference>
<reference evidence="13" key="1">
    <citation type="submission" date="2021-06" db="EMBL/GenBank/DDBJ databases">
        <authorList>
            <person name="Kallberg Y."/>
            <person name="Tangrot J."/>
            <person name="Rosling A."/>
        </authorList>
    </citation>
    <scope>NUCLEOTIDE SEQUENCE</scope>
    <source>
        <strain evidence="13">MA453B</strain>
    </source>
</reference>
<dbReference type="InterPro" id="IPR047139">
    <property type="entry name" value="ANKZ1/VMS1"/>
</dbReference>
<keyword evidence="4 10" id="KW-0540">Nuclease</keyword>
<gene>
    <name evidence="13" type="ORF">DERYTH_LOCUS4659</name>
</gene>
<dbReference type="GO" id="GO:0004519">
    <property type="term" value="F:endonuclease activity"/>
    <property type="evidence" value="ECO:0007669"/>
    <property type="project" value="UniProtKB-KW"/>
</dbReference>
<comment type="caution">
    <text evidence="13">The sequence shown here is derived from an EMBL/GenBank/DDBJ whole genome shotgun (WGS) entry which is preliminary data.</text>
</comment>
<evidence type="ECO:0000256" key="2">
    <source>
        <dbReference type="ARBA" id="ARBA00009262"/>
    </source>
</evidence>